<dbReference type="SUPFAM" id="SSF50249">
    <property type="entry name" value="Nucleic acid-binding proteins"/>
    <property type="match status" value="1"/>
</dbReference>
<sequence length="968" mass="105782">MKLSGVSDSGKTNGEAAIPSRPVKPVAQPGVSSGDVNPIPSGLVKPVVQTSVSSGDAIPMKSKDVTAEANSSIKPNSKTGASSGLKLGVRGRASVSSVDKGKAIVSENVGKVITFKDVTFGPHEDEVRFRLIHFWEAWNVQTKVLIGIEMLLIDEEESVIQGFIPYGRIETYLRHMKTGATYRLNKFFGSKSKPIYRIGSGSMDREFEAGSDLRGDLYDYIGHIKLVNGKVPSDGLLLDDSEIAASRRVELHVQTHDDPVLKLYLWDKVAFELCKKFKASGGTACVILVTTLNLKRFGGVLSLSSMASSRVFLDGDVQETLLYLSWLDSNLDVASRVNAEVVTKPEIATLGDLFSYMNHASATVAWFECTTTIDDVVNGYGWYYIGRGVCYTKATKGPTTLMCKKCGKSEIVGVAQYLSKLSVYDHSDQAVFVVLGDAGEELTGKKAAELVELYYEVDMKHVSNHNLTAKTQTLTVTKVLPLEAPEPKGNLGVNVGEEADSESKDHADESVKRGADGIGSEGVKRAKSRETRESSSSFTPPLSLRISSPWLSRSVLLPFDLDVGVSVKSTIPLEKTITTAQKFHSHHSMNVSNEADIYSPALFRSSDIKLSPGRGPKCSNVMNMIKDTKAAKEVIQNVNLVDHGVCGVNLEAENIRQQSCGEQILVQQGKNKQANVEAASGDDIGNVAGCAVMDVDKRKDEDDDFEGCPPKGRHGGWSDRNSYKRPGWRGGRGQGYGKPASGRGQRSRATGGSSSSKNRSNMRRYVELTDDKRDFLCTSRIVAVACTEETDISLDVDVVHATPAKDMNQPNHRFNFVYRRLSKRCTLTFETATVETVDVAAVTPPQQKKKHNRVIEDDDEFVDPPLTETAKVCNSTCASDETHSADSVVNVLVSPQKQYKNKTVEIDTWESDDDVLVTPRKQYTKHNHVIEADDEFVDPPLTETGKVCNSTSACDEKLSGDEKRYRGE</sequence>
<feature type="region of interest" description="Disordered" evidence="1">
    <location>
        <begin position="485"/>
        <end position="541"/>
    </location>
</feature>
<dbReference type="Gene3D" id="2.40.50.140">
    <property type="entry name" value="Nucleic acid-binding proteins"/>
    <property type="match status" value="2"/>
</dbReference>
<dbReference type="PANTHER" id="PTHR47165:SF4">
    <property type="entry name" value="OS03G0429900 PROTEIN"/>
    <property type="match status" value="1"/>
</dbReference>
<dbReference type="InterPro" id="IPR012340">
    <property type="entry name" value="NA-bd_OB-fold"/>
</dbReference>
<feature type="region of interest" description="Disordered" evidence="1">
    <location>
        <begin position="700"/>
        <end position="763"/>
    </location>
</feature>
<dbReference type="PANTHER" id="PTHR47165">
    <property type="entry name" value="OS03G0429900 PROTEIN"/>
    <property type="match status" value="1"/>
</dbReference>
<feature type="compositionally biased region" description="Basic and acidic residues" evidence="1">
    <location>
        <begin position="501"/>
        <end position="515"/>
    </location>
</feature>
<dbReference type="AlphaFoldDB" id="A0A816J9Q0"/>
<feature type="region of interest" description="Disordered" evidence="1">
    <location>
        <begin position="945"/>
        <end position="968"/>
    </location>
</feature>
<feature type="compositionally biased region" description="Basic and acidic residues" evidence="1">
    <location>
        <begin position="954"/>
        <end position="968"/>
    </location>
</feature>
<feature type="compositionally biased region" description="Polar residues" evidence="1">
    <location>
        <begin position="1"/>
        <end position="12"/>
    </location>
</feature>
<feature type="region of interest" description="Disordered" evidence="1">
    <location>
        <begin position="55"/>
        <end position="85"/>
    </location>
</feature>
<gene>
    <name evidence="2" type="ORF">DARMORV10_C04P09770.1</name>
</gene>
<feature type="compositionally biased region" description="Basic and acidic residues" evidence="1">
    <location>
        <begin position="522"/>
        <end position="533"/>
    </location>
</feature>
<protein>
    <submittedName>
        <fullName evidence="2">(rape) hypothetical protein</fullName>
    </submittedName>
</protein>
<reference evidence="2" key="1">
    <citation type="submission" date="2021-01" db="EMBL/GenBank/DDBJ databases">
        <authorList>
            <consortium name="Genoscope - CEA"/>
            <person name="William W."/>
        </authorList>
    </citation>
    <scope>NUCLEOTIDE SEQUENCE</scope>
</reference>
<feature type="region of interest" description="Disordered" evidence="1">
    <location>
        <begin position="1"/>
        <end position="43"/>
    </location>
</feature>
<dbReference type="EMBL" id="HG994368">
    <property type="protein sequence ID" value="CAF1811590.1"/>
    <property type="molecule type" value="Genomic_DNA"/>
</dbReference>
<dbReference type="Proteomes" id="UP001295469">
    <property type="component" value="Chromosome C04"/>
</dbReference>
<organism evidence="2">
    <name type="scientific">Brassica napus</name>
    <name type="common">Rape</name>
    <dbReference type="NCBI Taxonomy" id="3708"/>
    <lineage>
        <taxon>Eukaryota</taxon>
        <taxon>Viridiplantae</taxon>
        <taxon>Streptophyta</taxon>
        <taxon>Embryophyta</taxon>
        <taxon>Tracheophyta</taxon>
        <taxon>Spermatophyta</taxon>
        <taxon>Magnoliopsida</taxon>
        <taxon>eudicotyledons</taxon>
        <taxon>Gunneridae</taxon>
        <taxon>Pentapetalae</taxon>
        <taxon>rosids</taxon>
        <taxon>malvids</taxon>
        <taxon>Brassicales</taxon>
        <taxon>Brassicaceae</taxon>
        <taxon>Brassiceae</taxon>
        <taxon>Brassica</taxon>
    </lineage>
</organism>
<proteinExistence type="predicted"/>
<evidence type="ECO:0000256" key="1">
    <source>
        <dbReference type="SAM" id="MobiDB-lite"/>
    </source>
</evidence>
<name>A0A816J9Q0_BRANA</name>
<accession>A0A816J9Q0</accession>
<feature type="compositionally biased region" description="Polar residues" evidence="1">
    <location>
        <begin position="68"/>
        <end position="82"/>
    </location>
</feature>
<evidence type="ECO:0000313" key="2">
    <source>
        <dbReference type="EMBL" id="CAF1811590.1"/>
    </source>
</evidence>
<dbReference type="CDD" id="cd04480">
    <property type="entry name" value="RPA1_DBD_A_like"/>
    <property type="match status" value="1"/>
</dbReference>